<protein>
    <recommendedName>
        <fullName evidence="8">ATP-dependent Clp protease proteolytic subunit</fullName>
        <ecNumber evidence="7">3.4.21.92</ecNumber>
    </recommendedName>
</protein>
<evidence type="ECO:0000256" key="8">
    <source>
        <dbReference type="RuleBase" id="RU003567"/>
    </source>
</evidence>
<comment type="similarity">
    <text evidence="1 8">Belongs to the peptidase S14 family.</text>
</comment>
<evidence type="ECO:0000256" key="7">
    <source>
        <dbReference type="RuleBase" id="RU000549"/>
    </source>
</evidence>
<evidence type="ECO:0000313" key="11">
    <source>
        <dbReference type="Proteomes" id="UP000572817"/>
    </source>
</evidence>
<name>A0A8H4ISC1_9PEZI</name>
<evidence type="ECO:0000256" key="9">
    <source>
        <dbReference type="SAM" id="MobiDB-lite"/>
    </source>
</evidence>
<feature type="compositionally biased region" description="Polar residues" evidence="9">
    <location>
        <begin position="301"/>
        <end position="313"/>
    </location>
</feature>
<feature type="region of interest" description="Disordered" evidence="9">
    <location>
        <begin position="301"/>
        <end position="365"/>
    </location>
</feature>
<dbReference type="InterPro" id="IPR001907">
    <property type="entry name" value="ClpP"/>
</dbReference>
<dbReference type="InterPro" id="IPR023562">
    <property type="entry name" value="ClpP/TepA"/>
</dbReference>
<dbReference type="NCBIfam" id="NF009205">
    <property type="entry name" value="PRK12553.1"/>
    <property type="match status" value="1"/>
</dbReference>
<dbReference type="EMBL" id="WWBZ02000040">
    <property type="protein sequence ID" value="KAF4305333.1"/>
    <property type="molecule type" value="Genomic_DNA"/>
</dbReference>
<dbReference type="PANTHER" id="PTHR10381:SF11">
    <property type="entry name" value="ATP-DEPENDENT CLP PROTEASE PROTEOLYTIC SUBUNIT, MITOCHONDRIAL"/>
    <property type="match status" value="1"/>
</dbReference>
<sequence length="713" mass="79252">MSILLPRTLRSPVFQQSTRLGLRAFTGLSRDAQPGAPRGWTPTPFVTETVGGGWHTYDIFSRLLKERIVCLNGEVNEIASASIVAQLLFLEADNPEKPINLYINSPGGSVTAGLAIYDTMTYIRSPVTTICVGQAASMGSLLLCGGAAGHRFCLPHSSIMIHQPSGGYFGQASDIAIHAKEILRIRTQLNKIYQRHLTKPHTLDQIEKLMERDYFMSAEEAKDMGLIDKILDKRDTEEKKEDMYVLKTCHELISGRIFDLSSSRIINFKLPTSPQRLSLMQARPGPQRLTTVFRDRNVLNCSSSRPSRRTALTQTSSRNSSSQQAPPSSPCDERTKYTNDGYTTYRNRTSASNESSRPLPLPPLMDPIALSARERWTQPKKPAPTKKEDLTPFQRKLYANPFARALATPIRLDRTTATHQPAFHHLALHAHPHPETSQPHLLPTHLHAAALPSSKKPAHSTPAPTPSAYFLLRAPLLHLLTTSRGQRWRSAINLRVHDKTRGNLAWRPDMPDHVRALLQRIVFRLLRWCFSKPNGGGMLAGIPPPNNNGEPLTSRLGNEAGAVLFLRRVLRREVRDAEQRVRIALEAGDDLVDHLVKVGEAARRALKEKPLPRAGWGVWETGGPRLHPGVLYAPLEYPSMGYKAEGESGKEGGVEREIPVYDLVELLGEEMLAALLGGTAWEGEQAVVLKEKETTIGAHHALMQLQDYVIESV</sequence>
<evidence type="ECO:0000256" key="3">
    <source>
        <dbReference type="ARBA" id="ARBA00022801"/>
    </source>
</evidence>
<dbReference type="Pfam" id="PF00574">
    <property type="entry name" value="CLP_protease"/>
    <property type="match status" value="1"/>
</dbReference>
<dbReference type="GO" id="GO:0004176">
    <property type="term" value="F:ATP-dependent peptidase activity"/>
    <property type="evidence" value="ECO:0007669"/>
    <property type="project" value="InterPro"/>
</dbReference>
<dbReference type="InterPro" id="IPR029045">
    <property type="entry name" value="ClpP/crotonase-like_dom_sf"/>
</dbReference>
<dbReference type="Gene3D" id="3.90.226.10">
    <property type="entry name" value="2-enoyl-CoA Hydratase, Chain A, domain 1"/>
    <property type="match status" value="1"/>
</dbReference>
<dbReference type="InterPro" id="IPR033135">
    <property type="entry name" value="ClpP_His_AS"/>
</dbReference>
<proteinExistence type="inferred from homology"/>
<keyword evidence="3 7" id="KW-0378">Hydrolase</keyword>
<dbReference type="GO" id="GO:0004252">
    <property type="term" value="F:serine-type endopeptidase activity"/>
    <property type="evidence" value="ECO:0007669"/>
    <property type="project" value="UniProtKB-EC"/>
</dbReference>
<dbReference type="HAMAP" id="MF_00444">
    <property type="entry name" value="ClpP"/>
    <property type="match status" value="1"/>
</dbReference>
<keyword evidence="2 7" id="KW-0645">Protease</keyword>
<evidence type="ECO:0000256" key="1">
    <source>
        <dbReference type="ARBA" id="ARBA00007039"/>
    </source>
</evidence>
<dbReference type="EC" id="3.4.21.92" evidence="7"/>
<keyword evidence="11" id="KW-1185">Reference proteome</keyword>
<evidence type="ECO:0000256" key="6">
    <source>
        <dbReference type="PROSITE-ProRule" id="PRU10086"/>
    </source>
</evidence>
<dbReference type="FunFam" id="3.90.226.10:FF:000001">
    <property type="entry name" value="ATP-dependent Clp protease proteolytic subunit"/>
    <property type="match status" value="1"/>
</dbReference>
<accession>A0A8H4ISC1</accession>
<comment type="caution">
    <text evidence="10">The sequence shown here is derived from an EMBL/GenBank/DDBJ whole genome shotgun (WGS) entry which is preliminary data.</text>
</comment>
<feature type="compositionally biased region" description="Low complexity" evidence="9">
    <location>
        <begin position="314"/>
        <end position="326"/>
    </location>
</feature>
<dbReference type="PANTHER" id="PTHR10381">
    <property type="entry name" value="ATP-DEPENDENT CLP PROTEASE PROTEOLYTIC SUBUNIT"/>
    <property type="match status" value="1"/>
</dbReference>
<dbReference type="SUPFAM" id="SSF52096">
    <property type="entry name" value="ClpP/crotonase"/>
    <property type="match status" value="1"/>
</dbReference>
<feature type="active site" evidence="5">
    <location>
        <position position="137"/>
    </location>
</feature>
<evidence type="ECO:0000313" key="10">
    <source>
        <dbReference type="EMBL" id="KAF4305333.1"/>
    </source>
</evidence>
<feature type="active site" evidence="6">
    <location>
        <position position="162"/>
    </location>
</feature>
<dbReference type="InterPro" id="IPR018215">
    <property type="entry name" value="ClpP_Ser_AS"/>
</dbReference>
<reference evidence="10" key="1">
    <citation type="submission" date="2020-04" db="EMBL/GenBank/DDBJ databases">
        <title>Genome Assembly and Annotation of Botryosphaeria dothidea sdau 11-99, a Latent Pathogen of Apple Fruit Ring Rot in China.</title>
        <authorList>
            <person name="Yu C."/>
            <person name="Diao Y."/>
            <person name="Lu Q."/>
            <person name="Zhao J."/>
            <person name="Cui S."/>
            <person name="Peng C."/>
            <person name="He B."/>
            <person name="Liu H."/>
        </authorList>
    </citation>
    <scope>NUCLEOTIDE SEQUENCE [LARGE SCALE GENOMIC DNA]</scope>
    <source>
        <strain evidence="10">Sdau11-99</strain>
    </source>
</reference>
<keyword evidence="4 7" id="KW-0720">Serine protease</keyword>
<evidence type="ECO:0000256" key="5">
    <source>
        <dbReference type="PROSITE-ProRule" id="PRU10085"/>
    </source>
</evidence>
<dbReference type="GO" id="GO:0051117">
    <property type="term" value="F:ATPase binding"/>
    <property type="evidence" value="ECO:0007669"/>
    <property type="project" value="TreeGrafter"/>
</dbReference>
<feature type="compositionally biased region" description="Polar residues" evidence="9">
    <location>
        <begin position="338"/>
        <end position="356"/>
    </location>
</feature>
<dbReference type="Proteomes" id="UP000572817">
    <property type="component" value="Unassembled WGS sequence"/>
</dbReference>
<dbReference type="CDD" id="cd07017">
    <property type="entry name" value="S14_ClpP_2"/>
    <property type="match status" value="1"/>
</dbReference>
<organism evidence="10 11">
    <name type="scientific">Botryosphaeria dothidea</name>
    <dbReference type="NCBI Taxonomy" id="55169"/>
    <lineage>
        <taxon>Eukaryota</taxon>
        <taxon>Fungi</taxon>
        <taxon>Dikarya</taxon>
        <taxon>Ascomycota</taxon>
        <taxon>Pezizomycotina</taxon>
        <taxon>Dothideomycetes</taxon>
        <taxon>Dothideomycetes incertae sedis</taxon>
        <taxon>Botryosphaeriales</taxon>
        <taxon>Botryosphaeriaceae</taxon>
        <taxon>Botryosphaeria</taxon>
    </lineage>
</organism>
<dbReference type="GO" id="GO:0006515">
    <property type="term" value="P:protein quality control for misfolded or incompletely synthesized proteins"/>
    <property type="evidence" value="ECO:0007669"/>
    <property type="project" value="TreeGrafter"/>
</dbReference>
<evidence type="ECO:0000256" key="4">
    <source>
        <dbReference type="ARBA" id="ARBA00022825"/>
    </source>
</evidence>
<dbReference type="PRINTS" id="PR00127">
    <property type="entry name" value="CLPPROTEASEP"/>
</dbReference>
<dbReference type="AlphaFoldDB" id="A0A8H4ISC1"/>
<dbReference type="OrthoDB" id="2017408at2759"/>
<gene>
    <name evidence="10" type="ORF">GTA08_BOTSDO06516</name>
</gene>
<dbReference type="NCBIfam" id="NF001368">
    <property type="entry name" value="PRK00277.1"/>
    <property type="match status" value="1"/>
</dbReference>
<evidence type="ECO:0000256" key="2">
    <source>
        <dbReference type="ARBA" id="ARBA00022670"/>
    </source>
</evidence>
<dbReference type="PROSITE" id="PS00382">
    <property type="entry name" value="CLP_PROTEASE_HIS"/>
    <property type="match status" value="1"/>
</dbReference>
<dbReference type="PROSITE" id="PS00381">
    <property type="entry name" value="CLP_PROTEASE_SER"/>
    <property type="match status" value="1"/>
</dbReference>
<dbReference type="GO" id="GO:0009368">
    <property type="term" value="C:endopeptidase Clp complex"/>
    <property type="evidence" value="ECO:0007669"/>
    <property type="project" value="TreeGrafter"/>
</dbReference>